<feature type="transmembrane region" description="Helical" evidence="17">
    <location>
        <begin position="412"/>
        <end position="433"/>
    </location>
</feature>
<dbReference type="AlphaFoldDB" id="A0A8C5JZI8"/>
<keyword evidence="2" id="KW-0813">Transport</keyword>
<dbReference type="Pfam" id="PF08344">
    <property type="entry name" value="TRP_2"/>
    <property type="match status" value="1"/>
</dbReference>
<dbReference type="GO" id="GO:0070679">
    <property type="term" value="F:inositol 1,4,5 trisphosphate binding"/>
    <property type="evidence" value="ECO:0007669"/>
    <property type="project" value="TreeGrafter"/>
</dbReference>
<feature type="transmembrane region" description="Helical" evidence="17">
    <location>
        <begin position="518"/>
        <end position="541"/>
    </location>
</feature>
<accession>A0A8C5JZI8</accession>
<keyword evidence="7" id="KW-0677">Repeat</keyword>
<dbReference type="FunFam" id="1.10.287.70:FF:000041">
    <property type="entry name" value="Transient receptor potential cation channel subfamily C member 7"/>
    <property type="match status" value="1"/>
</dbReference>
<proteinExistence type="predicted"/>
<comment type="subcellular location">
    <subcellularLocation>
        <location evidence="1">Cell membrane</location>
        <topology evidence="1">Multi-pass membrane protein</topology>
    </subcellularLocation>
</comment>
<dbReference type="SMART" id="SM01420">
    <property type="entry name" value="TRP_2"/>
    <property type="match status" value="1"/>
</dbReference>
<feature type="compositionally biased region" description="Basic residues" evidence="16">
    <location>
        <begin position="10"/>
        <end position="21"/>
    </location>
</feature>
<dbReference type="SMART" id="SM00248">
    <property type="entry name" value="ANK"/>
    <property type="match status" value="3"/>
</dbReference>
<evidence type="ECO:0000256" key="17">
    <source>
        <dbReference type="SAM" id="Phobius"/>
    </source>
</evidence>
<keyword evidence="14" id="KW-0407">Ion channel</keyword>
<evidence type="ECO:0000256" key="16">
    <source>
        <dbReference type="SAM" id="MobiDB-lite"/>
    </source>
</evidence>
<keyword evidence="5" id="KW-0107">Calcium channel</keyword>
<evidence type="ECO:0000313" key="19">
    <source>
        <dbReference type="Ensembl" id="ENSJJAP00000001796.1"/>
    </source>
</evidence>
<keyword evidence="3" id="KW-1003">Cell membrane</keyword>
<evidence type="ECO:0000256" key="5">
    <source>
        <dbReference type="ARBA" id="ARBA00022673"/>
    </source>
</evidence>
<keyword evidence="20" id="KW-1185">Reference proteome</keyword>
<keyword evidence="9 17" id="KW-1133">Transmembrane helix</keyword>
<feature type="domain" description="Transient receptor ion channel" evidence="18">
    <location>
        <begin position="198"/>
        <end position="260"/>
    </location>
</feature>
<dbReference type="InterPro" id="IPR036770">
    <property type="entry name" value="Ankyrin_rpt-contain_sf"/>
</dbReference>
<dbReference type="InterPro" id="IPR013555">
    <property type="entry name" value="TRP_dom"/>
</dbReference>
<keyword evidence="8" id="KW-0106">Calcium</keyword>
<dbReference type="Gene3D" id="1.25.40.20">
    <property type="entry name" value="Ankyrin repeat-containing domain"/>
    <property type="match status" value="1"/>
</dbReference>
<keyword evidence="4" id="KW-0109">Calcium transport</keyword>
<evidence type="ECO:0000256" key="12">
    <source>
        <dbReference type="ARBA" id="ARBA00023136"/>
    </source>
</evidence>
<dbReference type="Pfam" id="PF12796">
    <property type="entry name" value="Ank_2"/>
    <property type="match status" value="1"/>
</dbReference>
<evidence type="ECO:0000256" key="7">
    <source>
        <dbReference type="ARBA" id="ARBA00022737"/>
    </source>
</evidence>
<sequence>MLGNSAFKTMQRRHTTLREKGRRQAIRGPAYMFNEKGTSLTPEEERFLDSAEYGNIPVVRKMLEESKTLNFNCVDYMGQNALQLAVGNEHLEVTELLLKKENMARVGDALLLAISKGYVRIVEAILNHPAFAQGQRLTLSPLEQELRDDDFYAYDEDGTRFSHDITPIILAAHCQEYEIVHILLLKGARIERPHDYFCKCAECAEKQRKDSFSHSRSRMNAYKGLASAAYLSLSSEDPVLTALELSNELARLANIETEFKFVAHPNCQQQLLTLWYENLSGLRQQSIAVKFLAVFGVSIGLPFLAVAYWIAPCSKLGRTLRSPFMKFVAHAVSFTIFLGLLVVNASDRFEGVKTLPNETFTDYPKQIFRVKTTQFSWTEMLIMKWVLGMIWSECKEIWEEGPREYVLHLWNLLDFGMLSIFVASFTARFMAFLKASEAQLYVDQYVQDVTLHNVSLPPEVAYFTYARDKWWPSDPQIISEGLYAIAVVLSFSRIAYILPANESFGPLQISLGRTVKDIFKFMVIFIMVFVAFMIGMFNLYSYYRGAKYNPAFTTVEESFKTLFWSIFGLSEVISVVLKYDHKFIENIGYVLYGVYNVTMVVVLLNMLIAMINNSYQEIEEDADVEWKFARAKLWLSYFDEGRTLPAPFNLVPSPKSFYYLIMRIKTCLIKLCKSKAKSCENDLEMGMLNSKFRKTRYQAGMRNSENLTANNTFSKPTRYQKIMKRLIKRYVLKAQVDRENDEVNEGELKEIKQDISSLRYELLEEKSQATGELADLIQQLSEKFGKNLNKDHLRVNKGKDI</sequence>
<evidence type="ECO:0000256" key="14">
    <source>
        <dbReference type="ARBA" id="ARBA00023303"/>
    </source>
</evidence>
<dbReference type="NCBIfam" id="TIGR00870">
    <property type="entry name" value="trp"/>
    <property type="match status" value="1"/>
</dbReference>
<dbReference type="GeneTree" id="ENSGT01060000248588"/>
<dbReference type="SUPFAM" id="SSF48403">
    <property type="entry name" value="Ankyrin repeat"/>
    <property type="match status" value="1"/>
</dbReference>
<dbReference type="InterPro" id="IPR005821">
    <property type="entry name" value="Ion_trans_dom"/>
</dbReference>
<evidence type="ECO:0000256" key="4">
    <source>
        <dbReference type="ARBA" id="ARBA00022568"/>
    </source>
</evidence>
<dbReference type="GO" id="GO:0034703">
    <property type="term" value="C:cation channel complex"/>
    <property type="evidence" value="ECO:0007669"/>
    <property type="project" value="TreeGrafter"/>
</dbReference>
<evidence type="ECO:0000256" key="11">
    <source>
        <dbReference type="ARBA" id="ARBA00023065"/>
    </source>
</evidence>
<evidence type="ECO:0000313" key="20">
    <source>
        <dbReference type="Proteomes" id="UP000694385"/>
    </source>
</evidence>
<keyword evidence="13" id="KW-0325">Glycoprotein</keyword>
<dbReference type="Pfam" id="PF00520">
    <property type="entry name" value="Ion_trans"/>
    <property type="match status" value="1"/>
</dbReference>
<dbReference type="Proteomes" id="UP000694385">
    <property type="component" value="Unassembled WGS sequence"/>
</dbReference>
<dbReference type="Gene3D" id="1.10.287.70">
    <property type="match status" value="1"/>
</dbReference>
<evidence type="ECO:0000256" key="1">
    <source>
        <dbReference type="ARBA" id="ARBA00004651"/>
    </source>
</evidence>
<protein>
    <submittedName>
        <fullName evidence="19">Transient receptor potential cation channel, subfamily C, member 7</fullName>
    </submittedName>
</protein>
<evidence type="ECO:0000256" key="2">
    <source>
        <dbReference type="ARBA" id="ARBA00022448"/>
    </source>
</evidence>
<evidence type="ECO:0000256" key="6">
    <source>
        <dbReference type="ARBA" id="ARBA00022692"/>
    </source>
</evidence>
<keyword evidence="10" id="KW-0040">ANK repeat</keyword>
<dbReference type="PANTHER" id="PTHR10117:SF9">
    <property type="entry name" value="SHORT TRANSIENT RECEPTOR POTENTIAL CHANNEL 7"/>
    <property type="match status" value="1"/>
</dbReference>
<reference evidence="19" key="2">
    <citation type="submission" date="2025-09" db="UniProtKB">
        <authorList>
            <consortium name="Ensembl"/>
        </authorList>
    </citation>
    <scope>IDENTIFICATION</scope>
</reference>
<name>A0A8C5JZI8_JACJA</name>
<evidence type="ECO:0000256" key="10">
    <source>
        <dbReference type="ARBA" id="ARBA00023043"/>
    </source>
</evidence>
<dbReference type="GO" id="GO:0005886">
    <property type="term" value="C:plasma membrane"/>
    <property type="evidence" value="ECO:0007669"/>
    <property type="project" value="UniProtKB-SubCell"/>
</dbReference>
<evidence type="ECO:0000256" key="13">
    <source>
        <dbReference type="ARBA" id="ARBA00023180"/>
    </source>
</evidence>
<dbReference type="Ensembl" id="ENSJJAT00000003092.1">
    <property type="protein sequence ID" value="ENSJJAP00000001796.1"/>
    <property type="gene ID" value="ENSJJAG00000002420.1"/>
</dbReference>
<feature type="region of interest" description="Disordered" evidence="16">
    <location>
        <begin position="1"/>
        <end position="21"/>
    </location>
</feature>
<dbReference type="GO" id="GO:0051480">
    <property type="term" value="P:regulation of cytosolic calcium ion concentration"/>
    <property type="evidence" value="ECO:0007669"/>
    <property type="project" value="TreeGrafter"/>
</dbReference>
<evidence type="ECO:0000256" key="9">
    <source>
        <dbReference type="ARBA" id="ARBA00022989"/>
    </source>
</evidence>
<dbReference type="InterPro" id="IPR005463">
    <property type="entry name" value="TRPC7_channel"/>
</dbReference>
<feature type="transmembrane region" description="Helical" evidence="17">
    <location>
        <begin position="291"/>
        <end position="311"/>
    </location>
</feature>
<dbReference type="GO" id="GO:0007338">
    <property type="term" value="P:single fertilization"/>
    <property type="evidence" value="ECO:0007669"/>
    <property type="project" value="TreeGrafter"/>
</dbReference>
<evidence type="ECO:0000256" key="3">
    <source>
        <dbReference type="ARBA" id="ARBA00022475"/>
    </source>
</evidence>
<evidence type="ECO:0000256" key="8">
    <source>
        <dbReference type="ARBA" id="ARBA00022837"/>
    </source>
</evidence>
<keyword evidence="11" id="KW-0406">Ion transport</keyword>
<keyword evidence="12 17" id="KW-0472">Membrane</keyword>
<evidence type="ECO:0000259" key="18">
    <source>
        <dbReference type="SMART" id="SM01420"/>
    </source>
</evidence>
<evidence type="ECO:0000256" key="15">
    <source>
        <dbReference type="ARBA" id="ARBA00036634"/>
    </source>
</evidence>
<feature type="transmembrane region" description="Helical" evidence="17">
    <location>
        <begin position="323"/>
        <end position="343"/>
    </location>
</feature>
<dbReference type="GO" id="GO:0015279">
    <property type="term" value="F:store-operated calcium channel activity"/>
    <property type="evidence" value="ECO:0007669"/>
    <property type="project" value="TreeGrafter"/>
</dbReference>
<organism evidence="19 20">
    <name type="scientific">Jaculus jaculus</name>
    <name type="common">Lesser Egyptian jerboa</name>
    <dbReference type="NCBI Taxonomy" id="51337"/>
    <lineage>
        <taxon>Eukaryota</taxon>
        <taxon>Metazoa</taxon>
        <taxon>Chordata</taxon>
        <taxon>Craniata</taxon>
        <taxon>Vertebrata</taxon>
        <taxon>Euteleostomi</taxon>
        <taxon>Mammalia</taxon>
        <taxon>Eutheria</taxon>
        <taxon>Euarchontoglires</taxon>
        <taxon>Glires</taxon>
        <taxon>Rodentia</taxon>
        <taxon>Myomorpha</taxon>
        <taxon>Dipodoidea</taxon>
        <taxon>Dipodidae</taxon>
        <taxon>Dipodinae</taxon>
        <taxon>Jaculus</taxon>
    </lineage>
</organism>
<comment type="catalytic activity">
    <reaction evidence="15">
        <text>Ca(2+)(in) = Ca(2+)(out)</text>
        <dbReference type="Rhea" id="RHEA:29671"/>
        <dbReference type="ChEBI" id="CHEBI:29108"/>
    </reaction>
</comment>
<reference evidence="19" key="1">
    <citation type="submission" date="2025-08" db="UniProtKB">
        <authorList>
            <consortium name="Ensembl"/>
        </authorList>
    </citation>
    <scope>IDENTIFICATION</scope>
</reference>
<dbReference type="PRINTS" id="PR01648">
    <property type="entry name" value="TRPCHANNEL7"/>
</dbReference>
<gene>
    <name evidence="19" type="primary">Trpc7</name>
</gene>
<feature type="transmembrane region" description="Helical" evidence="17">
    <location>
        <begin position="589"/>
        <end position="611"/>
    </location>
</feature>
<keyword evidence="6 17" id="KW-0812">Transmembrane</keyword>
<dbReference type="PANTHER" id="PTHR10117">
    <property type="entry name" value="TRANSIENT RECEPTOR POTENTIAL CHANNEL"/>
    <property type="match status" value="1"/>
</dbReference>
<dbReference type="PRINTS" id="PR01097">
    <property type="entry name" value="TRNSRECEPTRP"/>
</dbReference>
<dbReference type="InterPro" id="IPR002153">
    <property type="entry name" value="TRPC_channel"/>
</dbReference>
<dbReference type="InterPro" id="IPR002110">
    <property type="entry name" value="Ankyrin_rpt"/>
</dbReference>
<dbReference type="FunFam" id="1.25.40.20:FF:000157">
    <property type="entry name" value="short transient receptor potential channel 6 isoform X1"/>
    <property type="match status" value="1"/>
</dbReference>